<dbReference type="SUPFAM" id="SSF46767">
    <property type="entry name" value="Methylated DNA-protein cysteine methyltransferase, C-terminal domain"/>
    <property type="match status" value="1"/>
</dbReference>
<keyword evidence="4" id="KW-1185">Reference proteome</keyword>
<dbReference type="GO" id="GO:0003824">
    <property type="term" value="F:catalytic activity"/>
    <property type="evidence" value="ECO:0007669"/>
    <property type="project" value="InterPro"/>
</dbReference>
<feature type="domain" description="Methylated-DNA-[protein]-cysteine S-methyltransferase DNA binding" evidence="2">
    <location>
        <begin position="1"/>
        <end position="32"/>
    </location>
</feature>
<evidence type="ECO:0000259" key="2">
    <source>
        <dbReference type="Pfam" id="PF01035"/>
    </source>
</evidence>
<dbReference type="AlphaFoldDB" id="A0A7Z7ET28"/>
<sequence length="34" mass="4039">MVPCHRVTQKDVSLTSYQSSSTTKRWLLEHENFE</sequence>
<dbReference type="InterPro" id="IPR036217">
    <property type="entry name" value="MethylDNA_cys_MeTrfase_DNAb"/>
</dbReference>
<accession>A0A7Z7ET28</accession>
<dbReference type="RefSeq" id="WP_169931534.1">
    <property type="nucleotide sequence ID" value="NZ_PIPR01000003.1"/>
</dbReference>
<evidence type="ECO:0000256" key="1">
    <source>
        <dbReference type="ARBA" id="ARBA00022763"/>
    </source>
</evidence>
<dbReference type="Proteomes" id="UP000287766">
    <property type="component" value="Unassembled WGS sequence"/>
</dbReference>
<keyword evidence="1" id="KW-0227">DNA damage</keyword>
<comment type="caution">
    <text evidence="3">The sequence shown here is derived from an EMBL/GenBank/DDBJ whole genome shotgun (WGS) entry which is preliminary data.</text>
</comment>
<dbReference type="Pfam" id="PF01035">
    <property type="entry name" value="DNA_binding_1"/>
    <property type="match status" value="1"/>
</dbReference>
<dbReference type="EMBL" id="PIPR01000003">
    <property type="protein sequence ID" value="RUO39269.1"/>
    <property type="molecule type" value="Genomic_DNA"/>
</dbReference>
<organism evidence="3 4">
    <name type="scientific">Pseudidiomarina aestuarii</name>
    <dbReference type="NCBI Taxonomy" id="624146"/>
    <lineage>
        <taxon>Bacteria</taxon>
        <taxon>Pseudomonadati</taxon>
        <taxon>Pseudomonadota</taxon>
        <taxon>Gammaproteobacteria</taxon>
        <taxon>Alteromonadales</taxon>
        <taxon>Idiomarinaceae</taxon>
        <taxon>Pseudidiomarina</taxon>
    </lineage>
</organism>
<reference evidence="4" key="1">
    <citation type="journal article" date="2018" name="Front. Microbiol.">
        <title>Genome-Based Analysis Reveals the Taxonomy and Diversity of the Family Idiomarinaceae.</title>
        <authorList>
            <person name="Liu Y."/>
            <person name="Lai Q."/>
            <person name="Shao Z."/>
        </authorList>
    </citation>
    <scope>NUCLEOTIDE SEQUENCE [LARGE SCALE GENOMIC DNA]</scope>
    <source>
        <strain evidence="4">KYW314</strain>
    </source>
</reference>
<dbReference type="InterPro" id="IPR014048">
    <property type="entry name" value="MethylDNA_cys_MeTrfase_DNA-bd"/>
</dbReference>
<evidence type="ECO:0000313" key="4">
    <source>
        <dbReference type="Proteomes" id="UP000287766"/>
    </source>
</evidence>
<gene>
    <name evidence="3" type="ORF">CWE22_10715</name>
</gene>
<dbReference type="GO" id="GO:0006281">
    <property type="term" value="P:DNA repair"/>
    <property type="evidence" value="ECO:0007669"/>
    <property type="project" value="InterPro"/>
</dbReference>
<evidence type="ECO:0000313" key="3">
    <source>
        <dbReference type="EMBL" id="RUO39269.1"/>
    </source>
</evidence>
<dbReference type="Gene3D" id="1.10.10.10">
    <property type="entry name" value="Winged helix-like DNA-binding domain superfamily/Winged helix DNA-binding domain"/>
    <property type="match status" value="1"/>
</dbReference>
<name>A0A7Z7ET28_9GAMM</name>
<dbReference type="InterPro" id="IPR036388">
    <property type="entry name" value="WH-like_DNA-bd_sf"/>
</dbReference>
<proteinExistence type="predicted"/>
<protein>
    <recommendedName>
        <fullName evidence="2">Methylated-DNA-[protein]-cysteine S-methyltransferase DNA binding domain-containing protein</fullName>
    </recommendedName>
</protein>